<dbReference type="RefSeq" id="WP_154593695.1">
    <property type="nucleotide sequence ID" value="NZ_WLVL01000039.1"/>
</dbReference>
<organism evidence="2 3">
    <name type="scientific">Arsenicicoccus cauae</name>
    <dbReference type="NCBI Taxonomy" id="2663847"/>
    <lineage>
        <taxon>Bacteria</taxon>
        <taxon>Bacillati</taxon>
        <taxon>Actinomycetota</taxon>
        <taxon>Actinomycetes</taxon>
        <taxon>Micrococcales</taxon>
        <taxon>Intrasporangiaceae</taxon>
        <taxon>Arsenicicoccus</taxon>
    </lineage>
</organism>
<name>A0A6I3I8A8_9MICO</name>
<reference evidence="2 3" key="1">
    <citation type="submission" date="2019-11" db="EMBL/GenBank/DDBJ databases">
        <title>Whole genome sequencing identifies a novel species of the genus Arsenicicoccus isolated from human blood.</title>
        <authorList>
            <person name="Jeong J.H."/>
            <person name="Kweon O.J."/>
            <person name="Kim H.R."/>
            <person name="Kim T.-H."/>
            <person name="Ha S.-M."/>
            <person name="Lee M.-K."/>
        </authorList>
    </citation>
    <scope>NUCLEOTIDE SEQUENCE [LARGE SCALE GENOMIC DNA]</scope>
    <source>
        <strain evidence="2 3">MKL-02</strain>
    </source>
</reference>
<dbReference type="Proteomes" id="UP000431092">
    <property type="component" value="Unassembled WGS sequence"/>
</dbReference>
<comment type="caution">
    <text evidence="2">The sequence shown here is derived from an EMBL/GenBank/DDBJ whole genome shotgun (WGS) entry which is preliminary data.</text>
</comment>
<proteinExistence type="predicted"/>
<evidence type="ECO:0000313" key="2">
    <source>
        <dbReference type="EMBL" id="MTB72404.1"/>
    </source>
</evidence>
<evidence type="ECO:0000313" key="3">
    <source>
        <dbReference type="Proteomes" id="UP000431092"/>
    </source>
</evidence>
<protein>
    <submittedName>
        <fullName evidence="2">Uncharacterized protein</fullName>
    </submittedName>
</protein>
<accession>A0A6I3I8A8</accession>
<sequence length="53" mass="6110">MERWRWSIRCSRLLDPKLRDVAVDVEDTGGLPEGGWQPERPRGDKPTPARVSH</sequence>
<evidence type="ECO:0000256" key="1">
    <source>
        <dbReference type="SAM" id="MobiDB-lite"/>
    </source>
</evidence>
<dbReference type="AlphaFoldDB" id="A0A6I3I8A8"/>
<feature type="region of interest" description="Disordered" evidence="1">
    <location>
        <begin position="25"/>
        <end position="53"/>
    </location>
</feature>
<gene>
    <name evidence="2" type="ORF">GGG17_10570</name>
</gene>
<keyword evidence="3" id="KW-1185">Reference proteome</keyword>
<dbReference type="EMBL" id="WLVL01000039">
    <property type="protein sequence ID" value="MTB72404.1"/>
    <property type="molecule type" value="Genomic_DNA"/>
</dbReference>